<proteinExistence type="predicted"/>
<protein>
    <submittedName>
        <fullName evidence="2">Cell wall hydrolyse</fullName>
    </submittedName>
</protein>
<dbReference type="GO" id="GO:0016787">
    <property type="term" value="F:hydrolase activity"/>
    <property type="evidence" value="ECO:0007669"/>
    <property type="project" value="InterPro"/>
</dbReference>
<dbReference type="Gene3D" id="1.10.10.2520">
    <property type="entry name" value="Cell wall hydrolase SleB, domain 1"/>
    <property type="match status" value="1"/>
</dbReference>
<keyword evidence="3" id="KW-1185">Reference proteome</keyword>
<reference evidence="2 3" key="1">
    <citation type="submission" date="2019-04" db="EMBL/GenBank/DDBJ databases">
        <title>Complete genome sequence of Pantoea bacteriophage vB_PagS_AAS21.</title>
        <authorList>
            <person name="Truncaite L."/>
            <person name="Simoliuniene M."/>
            <person name="Zajanckauskaite A."/>
            <person name="Meskys R."/>
            <person name="Simoliunas E."/>
        </authorList>
    </citation>
    <scope>NUCLEOTIDE SEQUENCE [LARGE SCALE GENOMIC DNA]</scope>
</reference>
<evidence type="ECO:0000259" key="1">
    <source>
        <dbReference type="Pfam" id="PF07486"/>
    </source>
</evidence>
<dbReference type="InterPro" id="IPR011105">
    <property type="entry name" value="Cell_wall_hydrolase_SleB"/>
</dbReference>
<dbReference type="Pfam" id="PF07486">
    <property type="entry name" value="Hydrolase_2"/>
    <property type="match status" value="1"/>
</dbReference>
<feature type="domain" description="Cell wall hydrolase SleB" evidence="1">
    <location>
        <begin position="38"/>
        <end position="140"/>
    </location>
</feature>
<evidence type="ECO:0000313" key="3">
    <source>
        <dbReference type="Proteomes" id="UP000308921"/>
    </source>
</evidence>
<dbReference type="InterPro" id="IPR042047">
    <property type="entry name" value="SleB_dom1"/>
</dbReference>
<sequence>MRKTLALVFLLFSFNSFASKDTKQINCLAKAVYFEARGENWKGMVAVAQVAANRIESDKFPDTYCSVVHQKNQFSWTKSKPKVKDKESWNQALAVAKVAYYVGFPQDITKGALYFHSGKNPGWSKKKFVKTATINNHKFYKERT</sequence>
<organism evidence="2 3">
    <name type="scientific">Pantoea phage vB_PagS_AAS21</name>
    <dbReference type="NCBI Taxonomy" id="2575261"/>
    <lineage>
        <taxon>Viruses</taxon>
        <taxon>Duplodnaviria</taxon>
        <taxon>Heunggongvirae</taxon>
        <taxon>Uroviricota</taxon>
        <taxon>Caudoviricetes</taxon>
        <taxon>Demerecviridae</taxon>
        <taxon>Keyvirus</taxon>
        <taxon>Keyvirus AAS21</taxon>
    </lineage>
</organism>
<name>A0A4Y5P1H3_9CAUD</name>
<accession>A0A4Y5P1H3</accession>
<gene>
    <name evidence="2" type="ORF">AAS21_gp072</name>
</gene>
<dbReference type="Proteomes" id="UP000308921">
    <property type="component" value="Segment"/>
</dbReference>
<evidence type="ECO:0000313" key="2">
    <source>
        <dbReference type="EMBL" id="QCW23810.1"/>
    </source>
</evidence>
<dbReference type="EMBL" id="MK770119">
    <property type="protein sequence ID" value="QCW23810.1"/>
    <property type="molecule type" value="Genomic_DNA"/>
</dbReference>